<evidence type="ECO:0000256" key="1">
    <source>
        <dbReference type="SAM" id="Phobius"/>
    </source>
</evidence>
<dbReference type="EMBL" id="AP024488">
    <property type="protein sequence ID" value="BCS97634.1"/>
    <property type="molecule type" value="Genomic_DNA"/>
</dbReference>
<accession>A0ABN6F632</accession>
<name>A0ABN6F632_9BACT</name>
<keyword evidence="1" id="KW-1133">Transmembrane helix</keyword>
<reference evidence="2 3" key="1">
    <citation type="submission" date="2021-02" db="EMBL/GenBank/DDBJ databases">
        <title>Complete genome of Desulfoluna sp. strain ASN36.</title>
        <authorList>
            <person name="Takahashi A."/>
            <person name="Kojima H."/>
            <person name="Fukui M."/>
        </authorList>
    </citation>
    <scope>NUCLEOTIDE SEQUENCE [LARGE SCALE GENOMIC DNA]</scope>
    <source>
        <strain evidence="2 3">ASN36</strain>
    </source>
</reference>
<proteinExistence type="predicted"/>
<feature type="transmembrane region" description="Helical" evidence="1">
    <location>
        <begin position="12"/>
        <end position="32"/>
    </location>
</feature>
<protein>
    <submittedName>
        <fullName evidence="2">Uncharacterized protein</fullName>
    </submittedName>
</protein>
<dbReference type="Proteomes" id="UP001320148">
    <property type="component" value="Chromosome"/>
</dbReference>
<organism evidence="2 3">
    <name type="scientific">Desulfoluna limicola</name>
    <dbReference type="NCBI Taxonomy" id="2810562"/>
    <lineage>
        <taxon>Bacteria</taxon>
        <taxon>Pseudomonadati</taxon>
        <taxon>Thermodesulfobacteriota</taxon>
        <taxon>Desulfobacteria</taxon>
        <taxon>Desulfobacterales</taxon>
        <taxon>Desulfolunaceae</taxon>
        <taxon>Desulfoluna</taxon>
    </lineage>
</organism>
<gene>
    <name evidence="2" type="ORF">DSLASN_32660</name>
</gene>
<keyword evidence="3" id="KW-1185">Reference proteome</keyword>
<dbReference type="RefSeq" id="WP_236889038.1">
    <property type="nucleotide sequence ID" value="NZ_AP024488.1"/>
</dbReference>
<keyword evidence="1" id="KW-0812">Transmembrane</keyword>
<keyword evidence="1" id="KW-0472">Membrane</keyword>
<evidence type="ECO:0000313" key="3">
    <source>
        <dbReference type="Proteomes" id="UP001320148"/>
    </source>
</evidence>
<sequence>MNPDSSLSKRISAFLASIAGCILMIYVVGPWLDTLESIKPLADFIDERNIDANAYYYTEVEEFADAELNMKNTMQYMPK</sequence>
<evidence type="ECO:0000313" key="2">
    <source>
        <dbReference type="EMBL" id="BCS97634.1"/>
    </source>
</evidence>